<keyword evidence="2" id="KW-1185">Reference proteome</keyword>
<name>A0ABV6MDD5_9ACTN</name>
<dbReference type="RefSeq" id="WP_377258963.1">
    <property type="nucleotide sequence ID" value="NZ_JBHLUH010000073.1"/>
</dbReference>
<gene>
    <name evidence="1" type="ORF">ACFFIA_33790</name>
</gene>
<evidence type="ECO:0000313" key="1">
    <source>
        <dbReference type="EMBL" id="MFC0532606.1"/>
    </source>
</evidence>
<evidence type="ECO:0000313" key="2">
    <source>
        <dbReference type="Proteomes" id="UP001589867"/>
    </source>
</evidence>
<dbReference type="Proteomes" id="UP001589867">
    <property type="component" value="Unassembled WGS sequence"/>
</dbReference>
<dbReference type="EMBL" id="JBHLUH010000073">
    <property type="protein sequence ID" value="MFC0532606.1"/>
    <property type="molecule type" value="Genomic_DNA"/>
</dbReference>
<accession>A0ABV6MDD5</accession>
<comment type="caution">
    <text evidence="1">The sequence shown here is derived from an EMBL/GenBank/DDBJ whole genome shotgun (WGS) entry which is preliminary data.</text>
</comment>
<proteinExistence type="predicted"/>
<reference evidence="1 2" key="1">
    <citation type="submission" date="2024-09" db="EMBL/GenBank/DDBJ databases">
        <authorList>
            <person name="Sun Q."/>
            <person name="Mori K."/>
        </authorList>
    </citation>
    <scope>NUCLEOTIDE SEQUENCE [LARGE SCALE GENOMIC DNA]</scope>
    <source>
        <strain evidence="1 2">TBRC 3947</strain>
    </source>
</reference>
<sequence length="117" mass="12409">MPAIVEGTRSGPLVPETRYLTVRLCGEAVEKDGRGPARVLDGDSSAALVERLNSLPATKSTGDCGSERGPFLELVLMGGSETMVVQFDRATCGVVHRDGVVRYGGDLLDAHVRRLLG</sequence>
<protein>
    <submittedName>
        <fullName evidence="1">Uncharacterized protein</fullName>
    </submittedName>
</protein>
<organism evidence="1 2">
    <name type="scientific">Phytohabitans kaempferiae</name>
    <dbReference type="NCBI Taxonomy" id="1620943"/>
    <lineage>
        <taxon>Bacteria</taxon>
        <taxon>Bacillati</taxon>
        <taxon>Actinomycetota</taxon>
        <taxon>Actinomycetes</taxon>
        <taxon>Micromonosporales</taxon>
        <taxon>Micromonosporaceae</taxon>
    </lineage>
</organism>